<evidence type="ECO:0000256" key="1">
    <source>
        <dbReference type="ARBA" id="ARBA00004651"/>
    </source>
</evidence>
<feature type="region of interest" description="Disordered" evidence="7">
    <location>
        <begin position="190"/>
        <end position="209"/>
    </location>
</feature>
<comment type="subcellular location">
    <subcellularLocation>
        <location evidence="1">Cell membrane</location>
        <topology evidence="1">Multi-pass membrane protein</topology>
    </subcellularLocation>
</comment>
<dbReference type="GO" id="GO:0008324">
    <property type="term" value="F:monoatomic cation transmembrane transporter activity"/>
    <property type="evidence" value="ECO:0007669"/>
    <property type="project" value="InterPro"/>
</dbReference>
<evidence type="ECO:0000256" key="6">
    <source>
        <dbReference type="ARBA" id="ARBA00023136"/>
    </source>
</evidence>
<name>A0A2A9EFR6_9MICO</name>
<keyword evidence="6 8" id="KW-0472">Membrane</keyword>
<evidence type="ECO:0000256" key="5">
    <source>
        <dbReference type="ARBA" id="ARBA00022989"/>
    </source>
</evidence>
<dbReference type="OrthoDB" id="3556991at2"/>
<evidence type="ECO:0000256" key="8">
    <source>
        <dbReference type="SAM" id="Phobius"/>
    </source>
</evidence>
<dbReference type="RefSeq" id="WP_098458173.1">
    <property type="nucleotide sequence ID" value="NZ_PDJH01000001.1"/>
</dbReference>
<feature type="compositionally biased region" description="Low complexity" evidence="7">
    <location>
        <begin position="190"/>
        <end position="201"/>
    </location>
</feature>
<evidence type="ECO:0000256" key="3">
    <source>
        <dbReference type="ARBA" id="ARBA00022475"/>
    </source>
</evidence>
<dbReference type="PANTHER" id="PTHR34584">
    <property type="entry name" value="NA(+)/H(+) ANTIPORTER SUBUNIT E1"/>
    <property type="match status" value="1"/>
</dbReference>
<evidence type="ECO:0000256" key="7">
    <source>
        <dbReference type="SAM" id="MobiDB-lite"/>
    </source>
</evidence>
<accession>A0A2A9EFR6</accession>
<protein>
    <submittedName>
        <fullName evidence="9">Multisubunit sodium/proton antiporter MrpE subunit</fullName>
    </submittedName>
</protein>
<keyword evidence="5 8" id="KW-1133">Transmembrane helix</keyword>
<dbReference type="NCBIfam" id="NF006521">
    <property type="entry name" value="PRK08965.1-5"/>
    <property type="match status" value="1"/>
</dbReference>
<dbReference type="EMBL" id="PDJH01000001">
    <property type="protein sequence ID" value="PFG37069.1"/>
    <property type="molecule type" value="Genomic_DNA"/>
</dbReference>
<feature type="transmembrane region" description="Helical" evidence="8">
    <location>
        <begin position="33"/>
        <end position="54"/>
    </location>
</feature>
<keyword evidence="3" id="KW-1003">Cell membrane</keyword>
<feature type="transmembrane region" description="Helical" evidence="8">
    <location>
        <begin position="9"/>
        <end position="27"/>
    </location>
</feature>
<keyword evidence="10" id="KW-1185">Reference proteome</keyword>
<dbReference type="InterPro" id="IPR002758">
    <property type="entry name" value="Cation_antiport_E"/>
</dbReference>
<proteinExistence type="inferred from homology"/>
<dbReference type="AlphaFoldDB" id="A0A2A9EFR6"/>
<evidence type="ECO:0000256" key="2">
    <source>
        <dbReference type="ARBA" id="ARBA00006228"/>
    </source>
</evidence>
<dbReference type="Proteomes" id="UP000221394">
    <property type="component" value="Unassembled WGS sequence"/>
</dbReference>
<evidence type="ECO:0000313" key="10">
    <source>
        <dbReference type="Proteomes" id="UP000221394"/>
    </source>
</evidence>
<comment type="caution">
    <text evidence="9">The sequence shown here is derived from an EMBL/GenBank/DDBJ whole genome shotgun (WGS) entry which is preliminary data.</text>
</comment>
<gene>
    <name evidence="9" type="ORF">ATL41_1817</name>
</gene>
<comment type="similarity">
    <text evidence="2">Belongs to the CPA3 antiporters (TC 2.A.63) subunit E family.</text>
</comment>
<dbReference type="PANTHER" id="PTHR34584:SF1">
    <property type="entry name" value="NA(+)_H(+) ANTIPORTER SUBUNIT E1"/>
    <property type="match status" value="1"/>
</dbReference>
<dbReference type="GO" id="GO:0005886">
    <property type="term" value="C:plasma membrane"/>
    <property type="evidence" value="ECO:0007669"/>
    <property type="project" value="UniProtKB-SubCell"/>
</dbReference>
<sequence length="209" mass="23198">MTLHPRRRAWFGQWPTILWLAVAWTMLWGDLTWANVLGGLALGAFVTLVFPLPAIGFHVRVRPLSLLWLVVRFLWDLVRASFQVAFQALHVSRVPRGAVVGVRLRNPADLYLTVTAELSTLVPGSLVVEAHRLTGMLYLHVLDLEAYGGEEKVRADVLALEERVLYALASDEELRNAGLPVGPWWGPAARAQATATRPPVARSRKGETP</sequence>
<evidence type="ECO:0000313" key="9">
    <source>
        <dbReference type="EMBL" id="PFG37069.1"/>
    </source>
</evidence>
<keyword evidence="4 8" id="KW-0812">Transmembrane</keyword>
<dbReference type="Pfam" id="PF01899">
    <property type="entry name" value="MNHE"/>
    <property type="match status" value="1"/>
</dbReference>
<organism evidence="9 10">
    <name type="scientific">Flavimobilis soli</name>
    <dbReference type="NCBI Taxonomy" id="442709"/>
    <lineage>
        <taxon>Bacteria</taxon>
        <taxon>Bacillati</taxon>
        <taxon>Actinomycetota</taxon>
        <taxon>Actinomycetes</taxon>
        <taxon>Micrococcales</taxon>
        <taxon>Jonesiaceae</taxon>
        <taxon>Flavimobilis</taxon>
    </lineage>
</organism>
<evidence type="ECO:0000256" key="4">
    <source>
        <dbReference type="ARBA" id="ARBA00022692"/>
    </source>
</evidence>
<reference evidence="9 10" key="1">
    <citation type="submission" date="2017-10" db="EMBL/GenBank/DDBJ databases">
        <title>Sequencing the genomes of 1000 actinobacteria strains.</title>
        <authorList>
            <person name="Klenk H.-P."/>
        </authorList>
    </citation>
    <scope>NUCLEOTIDE SEQUENCE [LARGE SCALE GENOMIC DNA]</scope>
    <source>
        <strain evidence="9 10">DSM 21574</strain>
    </source>
</reference>